<comment type="caution">
    <text evidence="4">The sequence shown here is derived from an EMBL/GenBank/DDBJ whole genome shotgun (WGS) entry which is preliminary data.</text>
</comment>
<dbReference type="EMBL" id="QSHL01000014">
    <property type="protein sequence ID" value="RHC03369.1"/>
    <property type="molecule type" value="Genomic_DNA"/>
</dbReference>
<proteinExistence type="predicted"/>
<dbReference type="Proteomes" id="UP000265808">
    <property type="component" value="Unassembled WGS sequence"/>
</dbReference>
<keyword evidence="2" id="KW-0812">Transmembrane</keyword>
<gene>
    <name evidence="4" type="ORF">DW859_15035</name>
    <name evidence="3" type="ORF">DWZ12_16130</name>
</gene>
<dbReference type="Proteomes" id="UP000283585">
    <property type="component" value="Unassembled WGS sequence"/>
</dbReference>
<organism evidence="4 5">
    <name type="scientific">Blautia obeum</name>
    <dbReference type="NCBI Taxonomy" id="40520"/>
    <lineage>
        <taxon>Bacteria</taxon>
        <taxon>Bacillati</taxon>
        <taxon>Bacillota</taxon>
        <taxon>Clostridia</taxon>
        <taxon>Lachnospirales</taxon>
        <taxon>Lachnospiraceae</taxon>
        <taxon>Blautia</taxon>
    </lineage>
</organism>
<feature type="transmembrane region" description="Helical" evidence="2">
    <location>
        <begin position="100"/>
        <end position="127"/>
    </location>
</feature>
<name>A0A454HED9_9FIRM</name>
<evidence type="ECO:0000256" key="2">
    <source>
        <dbReference type="SAM" id="Phobius"/>
    </source>
</evidence>
<feature type="transmembrane region" description="Helical" evidence="2">
    <location>
        <begin position="59"/>
        <end position="80"/>
    </location>
</feature>
<protein>
    <submittedName>
        <fullName evidence="4">Uncharacterized protein</fullName>
    </submittedName>
</protein>
<keyword evidence="2" id="KW-0472">Membrane</keyword>
<evidence type="ECO:0000256" key="1">
    <source>
        <dbReference type="SAM" id="Coils"/>
    </source>
</evidence>
<dbReference type="EMBL" id="QRSS01000035">
    <property type="protein sequence ID" value="RGQ02280.1"/>
    <property type="molecule type" value="Genomic_DNA"/>
</dbReference>
<evidence type="ECO:0000313" key="6">
    <source>
        <dbReference type="Proteomes" id="UP000283585"/>
    </source>
</evidence>
<feature type="coiled-coil region" evidence="1">
    <location>
        <begin position="132"/>
        <end position="167"/>
    </location>
</feature>
<evidence type="ECO:0000313" key="4">
    <source>
        <dbReference type="EMBL" id="RHC03369.1"/>
    </source>
</evidence>
<reference evidence="5 6" key="1">
    <citation type="submission" date="2018-08" db="EMBL/GenBank/DDBJ databases">
        <title>A genome reference for cultivated species of the human gut microbiota.</title>
        <authorList>
            <person name="Zou Y."/>
            <person name="Xue W."/>
            <person name="Luo G."/>
        </authorList>
    </citation>
    <scope>NUCLEOTIDE SEQUENCE [LARGE SCALE GENOMIC DNA]</scope>
    <source>
        <strain evidence="3 6">AF29-2BH</strain>
        <strain evidence="4 5">AM37-4AC</strain>
    </source>
</reference>
<evidence type="ECO:0000313" key="5">
    <source>
        <dbReference type="Proteomes" id="UP000265808"/>
    </source>
</evidence>
<keyword evidence="2" id="KW-1133">Transmembrane helix</keyword>
<dbReference type="AlphaFoldDB" id="A0A454HED9"/>
<sequence>MSGEKKTVSKEKDTYVKKKKDMNFQSVDSMQSVVNVVNEAAVALNDKNRTIKESAIPEVLAGALGAGIGGVGSFAALYGLGVVGLSAAGITSGLATAGAIVGGGMVAGVFVLAAPVAGLAAAGVGVVSHLKNKQLRQEKERLYKEALKKHEAIIKAMKAEADADKERMDYLQSLNILLQQAIKDLRHDLGIVA</sequence>
<dbReference type="RefSeq" id="WP_117998299.1">
    <property type="nucleotide sequence ID" value="NZ_QRSS01000035.1"/>
</dbReference>
<keyword evidence="1" id="KW-0175">Coiled coil</keyword>
<accession>A0A454HED9</accession>
<evidence type="ECO:0000313" key="3">
    <source>
        <dbReference type="EMBL" id="RGQ02280.1"/>
    </source>
</evidence>